<keyword evidence="5" id="KW-0408">Iron</keyword>
<evidence type="ECO:0000256" key="5">
    <source>
        <dbReference type="ARBA" id="ARBA00023004"/>
    </source>
</evidence>
<keyword evidence="1" id="KW-0813">Transport</keyword>
<evidence type="ECO:0000256" key="4">
    <source>
        <dbReference type="ARBA" id="ARBA00022723"/>
    </source>
</evidence>
<keyword evidence="7" id="KW-0472">Membrane</keyword>
<dbReference type="Pfam" id="PF01152">
    <property type="entry name" value="Bac_globin"/>
    <property type="match status" value="1"/>
</dbReference>
<organism evidence="8 9">
    <name type="scientific">Xanthoceras sorbifolium</name>
    <dbReference type="NCBI Taxonomy" id="99658"/>
    <lineage>
        <taxon>Eukaryota</taxon>
        <taxon>Viridiplantae</taxon>
        <taxon>Streptophyta</taxon>
        <taxon>Embryophyta</taxon>
        <taxon>Tracheophyta</taxon>
        <taxon>Spermatophyta</taxon>
        <taxon>Magnoliopsida</taxon>
        <taxon>eudicotyledons</taxon>
        <taxon>Gunneridae</taxon>
        <taxon>Pentapetalae</taxon>
        <taxon>rosids</taxon>
        <taxon>malvids</taxon>
        <taxon>Sapindales</taxon>
        <taxon>Sapindaceae</taxon>
        <taxon>Xanthoceroideae</taxon>
        <taxon>Xanthoceras</taxon>
    </lineage>
</organism>
<keyword evidence="7" id="KW-1133">Transmembrane helix</keyword>
<dbReference type="PANTHER" id="PTHR47366:SF1">
    <property type="entry name" value="TWO-ON-TWO HEMOGLOBIN-3"/>
    <property type="match status" value="1"/>
</dbReference>
<dbReference type="InterPro" id="IPR044203">
    <property type="entry name" value="GlbO/GLB3-like"/>
</dbReference>
<evidence type="ECO:0000256" key="3">
    <source>
        <dbReference type="ARBA" id="ARBA00022621"/>
    </source>
</evidence>
<dbReference type="PANTHER" id="PTHR47366">
    <property type="entry name" value="TWO-ON-TWO HEMOGLOBIN-3"/>
    <property type="match status" value="1"/>
</dbReference>
<evidence type="ECO:0000256" key="2">
    <source>
        <dbReference type="ARBA" id="ARBA00022617"/>
    </source>
</evidence>
<keyword evidence="2" id="KW-0349">Heme</keyword>
<dbReference type="InterPro" id="IPR012292">
    <property type="entry name" value="Globin/Proto"/>
</dbReference>
<dbReference type="SUPFAM" id="SSF46458">
    <property type="entry name" value="Globin-like"/>
    <property type="match status" value="1"/>
</dbReference>
<comment type="similarity">
    <text evidence="6">Belongs to the truncated hemoglobin family. Group II subfamily.</text>
</comment>
<gene>
    <name evidence="8" type="ORF">JRO89_XS03G0266400</name>
</gene>
<protein>
    <submittedName>
        <fullName evidence="8">Uncharacterized protein</fullName>
    </submittedName>
</protein>
<dbReference type="InterPro" id="IPR001486">
    <property type="entry name" value="Hemoglobin_trunc"/>
</dbReference>
<evidence type="ECO:0000313" key="9">
    <source>
        <dbReference type="Proteomes" id="UP000827721"/>
    </source>
</evidence>
<feature type="transmembrane region" description="Helical" evidence="7">
    <location>
        <begin position="91"/>
        <end position="112"/>
    </location>
</feature>
<evidence type="ECO:0000256" key="6">
    <source>
        <dbReference type="ARBA" id="ARBA00034496"/>
    </source>
</evidence>
<evidence type="ECO:0000256" key="1">
    <source>
        <dbReference type="ARBA" id="ARBA00022448"/>
    </source>
</evidence>
<keyword evidence="9" id="KW-1185">Reference proteome</keyword>
<dbReference type="EMBL" id="JAFEMO010000003">
    <property type="protein sequence ID" value="KAH7574215.1"/>
    <property type="molecule type" value="Genomic_DNA"/>
</dbReference>
<comment type="caution">
    <text evidence="8">The sequence shown here is derived from an EMBL/GenBank/DDBJ whole genome shotgun (WGS) entry which is preliminary data.</text>
</comment>
<keyword evidence="3" id="KW-0561">Oxygen transport</keyword>
<keyword evidence="7" id="KW-0812">Transmembrane</keyword>
<accession>A0ABQ8IC71</accession>
<dbReference type="Proteomes" id="UP000827721">
    <property type="component" value="Unassembled WGS sequence"/>
</dbReference>
<keyword evidence="4" id="KW-0479">Metal-binding</keyword>
<dbReference type="Gene3D" id="1.10.490.10">
    <property type="entry name" value="Globins"/>
    <property type="match status" value="1"/>
</dbReference>
<evidence type="ECO:0000313" key="8">
    <source>
        <dbReference type="EMBL" id="KAH7574215.1"/>
    </source>
</evidence>
<reference evidence="8 9" key="1">
    <citation type="submission" date="2021-02" db="EMBL/GenBank/DDBJ databases">
        <title>Plant Genome Project.</title>
        <authorList>
            <person name="Zhang R.-G."/>
        </authorList>
    </citation>
    <scope>NUCLEOTIDE SEQUENCE [LARGE SCALE GENOMIC DNA]</scope>
    <source>
        <tissue evidence="8">Leaves</tissue>
    </source>
</reference>
<evidence type="ECO:0000256" key="7">
    <source>
        <dbReference type="SAM" id="Phobius"/>
    </source>
</evidence>
<sequence length="165" mass="19401">MQSLQEKAFEWSGVDPADAFAIDSTNLYQKLGLQTFINLSTDFYTRVYEDEEEWFRSIFANSKKEEAIQNQYEFFVQRMGGPPLYSQRKGLLLHSIFLIFFFYLLIFDFQWFQILRNIVSSSSWINAVNYNMLRHTAFFLVAGDQLKNQNHQPQCKHEASKPAAV</sequence>
<dbReference type="InterPro" id="IPR009050">
    <property type="entry name" value="Globin-like_sf"/>
</dbReference>
<proteinExistence type="inferred from homology"/>
<name>A0ABQ8IC71_9ROSI</name>